<feature type="coiled-coil region" evidence="1">
    <location>
        <begin position="107"/>
        <end position="134"/>
    </location>
</feature>
<protein>
    <submittedName>
        <fullName evidence="2">Uncharacterized protein</fullName>
    </submittedName>
</protein>
<evidence type="ECO:0000313" key="3">
    <source>
        <dbReference type="Proteomes" id="UP001295444"/>
    </source>
</evidence>
<dbReference type="AlphaFoldDB" id="A0AAD1W3W7"/>
<reference evidence="2" key="1">
    <citation type="submission" date="2022-03" db="EMBL/GenBank/DDBJ databases">
        <authorList>
            <person name="Alioto T."/>
            <person name="Alioto T."/>
            <person name="Gomez Garrido J."/>
        </authorList>
    </citation>
    <scope>NUCLEOTIDE SEQUENCE</scope>
</reference>
<gene>
    <name evidence="2" type="ORF">PECUL_23A004672</name>
</gene>
<dbReference type="Proteomes" id="UP001295444">
    <property type="component" value="Chromosome 04"/>
</dbReference>
<organism evidence="2 3">
    <name type="scientific">Pelobates cultripes</name>
    <name type="common">Western spadefoot toad</name>
    <dbReference type="NCBI Taxonomy" id="61616"/>
    <lineage>
        <taxon>Eukaryota</taxon>
        <taxon>Metazoa</taxon>
        <taxon>Chordata</taxon>
        <taxon>Craniata</taxon>
        <taxon>Vertebrata</taxon>
        <taxon>Euteleostomi</taxon>
        <taxon>Amphibia</taxon>
        <taxon>Batrachia</taxon>
        <taxon>Anura</taxon>
        <taxon>Pelobatoidea</taxon>
        <taxon>Pelobatidae</taxon>
        <taxon>Pelobates</taxon>
    </lineage>
</organism>
<evidence type="ECO:0000313" key="2">
    <source>
        <dbReference type="EMBL" id="CAH2285781.1"/>
    </source>
</evidence>
<keyword evidence="3" id="KW-1185">Reference proteome</keyword>
<keyword evidence="1" id="KW-0175">Coiled coil</keyword>
<sequence length="187" mass="20933">MGCRSQKLQLGPSKESHDIGDMLQCHTASKMAARLENGANRPEPSAEPTTPGDTLTSTTLLEAMADQDPLAPATKQDIANLLWEVRQMLVADLHVVRNEVQVVSARTQAKEAVVQELKQEMQEVKNQMHSLTHSHTSLTQRVDLSEDCKRHANIKLRGIPDTIDQAVLPHYLRQTHSYLILRPKKFS</sequence>
<dbReference type="EMBL" id="OW240915">
    <property type="protein sequence ID" value="CAH2285781.1"/>
    <property type="molecule type" value="Genomic_DNA"/>
</dbReference>
<evidence type="ECO:0000256" key="1">
    <source>
        <dbReference type="SAM" id="Coils"/>
    </source>
</evidence>
<name>A0AAD1W3W7_PELCU</name>
<accession>A0AAD1W3W7</accession>
<proteinExistence type="predicted"/>